<organism evidence="3 4">
    <name type="scientific">candidate division TA06 bacterium</name>
    <dbReference type="NCBI Taxonomy" id="2250710"/>
    <lineage>
        <taxon>Bacteria</taxon>
        <taxon>Bacteria division TA06</taxon>
    </lineage>
</organism>
<reference evidence="3 4" key="1">
    <citation type="submission" date="2019-03" db="EMBL/GenBank/DDBJ databases">
        <title>Metabolic potential of uncultured bacteria and archaea associated with petroleum seepage in deep-sea sediments.</title>
        <authorList>
            <person name="Dong X."/>
            <person name="Hubert C."/>
        </authorList>
    </citation>
    <scope>NUCLEOTIDE SEQUENCE [LARGE SCALE GENOMIC DNA]</scope>
    <source>
        <strain evidence="3">E44_bin18</strain>
    </source>
</reference>
<evidence type="ECO:0000259" key="2">
    <source>
        <dbReference type="Pfam" id="PF04101"/>
    </source>
</evidence>
<dbReference type="PANTHER" id="PTHR21015:SF28">
    <property type="entry name" value="SLL1722 PROTEIN"/>
    <property type="match status" value="1"/>
</dbReference>
<gene>
    <name evidence="3" type="ORF">E3J62_08225</name>
</gene>
<evidence type="ECO:0000256" key="1">
    <source>
        <dbReference type="SAM" id="MobiDB-lite"/>
    </source>
</evidence>
<proteinExistence type="predicted"/>
<dbReference type="SUPFAM" id="SSF53756">
    <property type="entry name" value="UDP-Glycosyltransferase/glycogen phosphorylase"/>
    <property type="match status" value="1"/>
</dbReference>
<dbReference type="InterPro" id="IPR007235">
    <property type="entry name" value="Glyco_trans_28_C"/>
</dbReference>
<comment type="caution">
    <text evidence="3">The sequence shown here is derived from an EMBL/GenBank/DDBJ whole genome shotgun (WGS) entry which is preliminary data.</text>
</comment>
<dbReference type="EMBL" id="SOJN01000093">
    <property type="protein sequence ID" value="TET45179.1"/>
    <property type="molecule type" value="Genomic_DNA"/>
</dbReference>
<feature type="compositionally biased region" description="Polar residues" evidence="1">
    <location>
        <begin position="1"/>
        <end position="15"/>
    </location>
</feature>
<name>A0A523US10_UNCT6</name>
<dbReference type="Proteomes" id="UP000315525">
    <property type="component" value="Unassembled WGS sequence"/>
</dbReference>
<feature type="region of interest" description="Disordered" evidence="1">
    <location>
        <begin position="1"/>
        <end position="22"/>
    </location>
</feature>
<dbReference type="GO" id="GO:0016758">
    <property type="term" value="F:hexosyltransferase activity"/>
    <property type="evidence" value="ECO:0007669"/>
    <property type="project" value="InterPro"/>
</dbReference>
<dbReference type="PANTHER" id="PTHR21015">
    <property type="entry name" value="UDP-N-ACETYLGLUCOSAMINE--N-ACETYLMURAMYL-(PENTAPEPTIDE) PYROPHOSPHORYL-UNDECAPRENOL N-ACETYLGLUCOSAMINE TRANSFERASE 1"/>
    <property type="match status" value="1"/>
</dbReference>
<dbReference type="Gene3D" id="3.40.50.2000">
    <property type="entry name" value="Glycogen Phosphorylase B"/>
    <property type="match status" value="1"/>
</dbReference>
<dbReference type="Pfam" id="PF04101">
    <property type="entry name" value="Glyco_tran_28_C"/>
    <property type="match status" value="1"/>
</dbReference>
<keyword evidence="3" id="KW-0808">Transferase</keyword>
<dbReference type="AlphaFoldDB" id="A0A523US10"/>
<feature type="domain" description="Glycosyl transferase family 28 C-terminal" evidence="2">
    <location>
        <begin position="292"/>
        <end position="402"/>
    </location>
</feature>
<evidence type="ECO:0000313" key="4">
    <source>
        <dbReference type="Proteomes" id="UP000315525"/>
    </source>
</evidence>
<evidence type="ECO:0000313" key="3">
    <source>
        <dbReference type="EMBL" id="TET45179.1"/>
    </source>
</evidence>
<accession>A0A523US10</accession>
<protein>
    <submittedName>
        <fullName evidence="3">Glycosyltransferase</fullName>
    </submittedName>
</protein>
<sequence>MSGGSSSSFRTPQKRQQGREWSFSSRRWTSIMINRPDRPSLKILLYGHDTYGLGHIRRNTAVGARLVKDFESSCALLLTGSPLAHCFFLPGKFDYVKIPSVTKDISGEYKSRHLRLTLKEITSLREAIIRQTAANFRPDVFIVDHSPAGMTDEIRRTLFMVKRTLPDTKIILGLRDIIDEGPKIRRIWAKQQIYTLLEKVYDLVIVYGCQSICDVVSEYGIASSARTKVKYAGYISREDPIRPKDEVRKELGMKTSRLVLVAIGGGEDGLPVIQNYLKGLAHFKGHFLYDTLIVTGPFMSREDRSRLVPLLDPDWPVKVIDFTSDFLSYINAADLVVSMGGYNTVCEILSLRKPSIIIPRVFPRLEQLLRAERMERLGLIKMIHPESLTPEVLRREVLSSMEGFEVPSGTIEMDGLAKVSRLVQELLCSSRIQTLHKVGQGW</sequence>